<evidence type="ECO:0000313" key="3">
    <source>
        <dbReference type="EMBL" id="KFM22537.1"/>
    </source>
</evidence>
<dbReference type="EMBL" id="APJO01001199">
    <property type="protein sequence ID" value="KFM22537.1"/>
    <property type="molecule type" value="Genomic_DNA"/>
</dbReference>
<organism evidence="3 4">
    <name type="scientific">Auxenochlorella protothecoides</name>
    <name type="common">Green microalga</name>
    <name type="synonym">Chlorella protothecoides</name>
    <dbReference type="NCBI Taxonomy" id="3075"/>
    <lineage>
        <taxon>Eukaryota</taxon>
        <taxon>Viridiplantae</taxon>
        <taxon>Chlorophyta</taxon>
        <taxon>core chlorophytes</taxon>
        <taxon>Trebouxiophyceae</taxon>
        <taxon>Chlorellales</taxon>
        <taxon>Chlorellaceae</taxon>
        <taxon>Auxenochlorella</taxon>
    </lineage>
</organism>
<keyword evidence="2" id="KW-0732">Signal</keyword>
<feature type="signal peptide" evidence="2">
    <location>
        <begin position="1"/>
        <end position="21"/>
    </location>
</feature>
<dbReference type="GeneID" id="23611597"/>
<evidence type="ECO:0000313" key="4">
    <source>
        <dbReference type="Proteomes" id="UP000028924"/>
    </source>
</evidence>
<name>A0A087S9Y3_AUXPR</name>
<gene>
    <name evidence="3" type="ORF">F751_0206</name>
</gene>
<evidence type="ECO:0000256" key="1">
    <source>
        <dbReference type="SAM" id="MobiDB-lite"/>
    </source>
</evidence>
<dbReference type="KEGG" id="apro:F751_0206"/>
<comment type="caution">
    <text evidence="3">The sequence shown here is derived from an EMBL/GenBank/DDBJ whole genome shotgun (WGS) entry which is preliminary data.</text>
</comment>
<feature type="compositionally biased region" description="Low complexity" evidence="1">
    <location>
        <begin position="57"/>
        <end position="73"/>
    </location>
</feature>
<sequence>MMTTWLVLLQPLVALPCRIHSMRSSSQRLPITSQWLACHSWCPRQQKHQLACSPDQTSTSSRSWRSSRLQQRV</sequence>
<reference evidence="3 4" key="1">
    <citation type="journal article" date="2014" name="BMC Genomics">
        <title>Oil accumulation mechanisms of the oleaginous microalga Chlorella protothecoides revealed through its genome, transcriptomes, and proteomes.</title>
        <authorList>
            <person name="Gao C."/>
            <person name="Wang Y."/>
            <person name="Shen Y."/>
            <person name="Yan D."/>
            <person name="He X."/>
            <person name="Dai J."/>
            <person name="Wu Q."/>
        </authorList>
    </citation>
    <scope>NUCLEOTIDE SEQUENCE [LARGE SCALE GENOMIC DNA]</scope>
    <source>
        <strain evidence="3 4">0710</strain>
    </source>
</reference>
<evidence type="ECO:0008006" key="5">
    <source>
        <dbReference type="Google" id="ProtNLM"/>
    </source>
</evidence>
<dbReference type="Proteomes" id="UP000028924">
    <property type="component" value="Unassembled WGS sequence"/>
</dbReference>
<evidence type="ECO:0000256" key="2">
    <source>
        <dbReference type="SAM" id="SignalP"/>
    </source>
</evidence>
<dbReference type="AlphaFoldDB" id="A0A087S9Y3"/>
<feature type="region of interest" description="Disordered" evidence="1">
    <location>
        <begin position="52"/>
        <end position="73"/>
    </location>
</feature>
<proteinExistence type="predicted"/>
<feature type="chain" id="PRO_5001828743" description="Secreted protein" evidence="2">
    <location>
        <begin position="22"/>
        <end position="73"/>
    </location>
</feature>
<protein>
    <recommendedName>
        <fullName evidence="5">Secreted protein</fullName>
    </recommendedName>
</protein>
<accession>A0A087S9Y3</accession>
<dbReference type="RefSeq" id="XP_011401616.1">
    <property type="nucleotide sequence ID" value="XM_011403314.1"/>
</dbReference>
<keyword evidence="4" id="KW-1185">Reference proteome</keyword>